<sequence>MDISIKSLFQHYLKQLEIIVTKIPQDDFSASLTDDMFSLAMNAKIATNFALRGYCPLLGLDVVSFDSEGVDKTAVLEQISKTLNYLDESREVNNLNSQITVTDKAGFAEINLSQPAFIHQYILPNFYFHISMVYAIAKSKGVVLSKADFDGLHSYPSGFSFVQQP</sequence>
<comment type="caution">
    <text evidence="1">The sequence shown here is derived from an EMBL/GenBank/DDBJ whole genome shotgun (WGS) entry which is preliminary data.</text>
</comment>
<name>A0A1Q9H0N1_9GAMM</name>
<dbReference type="STRING" id="1903952.BIT28_08075"/>
<reference evidence="1 2" key="1">
    <citation type="submission" date="2016-09" db="EMBL/GenBank/DDBJ databases">
        <title>Photobacterium proteolyticum sp. nov. a protease producing bacterium isolated from ocean sediments of Laizhou Bay.</title>
        <authorList>
            <person name="Li Y."/>
        </authorList>
    </citation>
    <scope>NUCLEOTIDE SEQUENCE [LARGE SCALE GENOMIC DNA]</scope>
    <source>
        <strain evidence="1 2">13-12</strain>
    </source>
</reference>
<dbReference type="Pfam" id="PF09351">
    <property type="entry name" value="DUF1993"/>
    <property type="match status" value="1"/>
</dbReference>
<dbReference type="Proteomes" id="UP000186905">
    <property type="component" value="Unassembled WGS sequence"/>
</dbReference>
<dbReference type="Gene3D" id="1.20.120.450">
    <property type="entry name" value="dinb family like domain"/>
    <property type="match status" value="1"/>
</dbReference>
<evidence type="ECO:0008006" key="3">
    <source>
        <dbReference type="Google" id="ProtNLM"/>
    </source>
</evidence>
<dbReference type="AlphaFoldDB" id="A0A1Q9H0N1"/>
<dbReference type="PANTHER" id="PTHR36922:SF1">
    <property type="entry name" value="DUF1993 DOMAIN-CONTAINING PROTEIN"/>
    <property type="match status" value="1"/>
</dbReference>
<evidence type="ECO:0000313" key="1">
    <source>
        <dbReference type="EMBL" id="OLQ81168.1"/>
    </source>
</evidence>
<dbReference type="SUPFAM" id="SSF109854">
    <property type="entry name" value="DinB/YfiT-like putative metalloenzymes"/>
    <property type="match status" value="1"/>
</dbReference>
<gene>
    <name evidence="1" type="ORF">BIT28_08075</name>
</gene>
<keyword evidence="2" id="KW-1185">Reference proteome</keyword>
<dbReference type="OrthoDB" id="338237at2"/>
<dbReference type="RefSeq" id="WP_075762106.1">
    <property type="nucleotide sequence ID" value="NZ_MJIL01000044.1"/>
</dbReference>
<organism evidence="1 2">
    <name type="scientific">Photobacterium proteolyticum</name>
    <dbReference type="NCBI Taxonomy" id="1903952"/>
    <lineage>
        <taxon>Bacteria</taxon>
        <taxon>Pseudomonadati</taxon>
        <taxon>Pseudomonadota</taxon>
        <taxon>Gammaproteobacteria</taxon>
        <taxon>Vibrionales</taxon>
        <taxon>Vibrionaceae</taxon>
        <taxon>Photobacterium</taxon>
    </lineage>
</organism>
<evidence type="ECO:0000313" key="2">
    <source>
        <dbReference type="Proteomes" id="UP000186905"/>
    </source>
</evidence>
<proteinExistence type="predicted"/>
<dbReference type="EMBL" id="MJIL01000044">
    <property type="protein sequence ID" value="OLQ81168.1"/>
    <property type="molecule type" value="Genomic_DNA"/>
</dbReference>
<accession>A0A1Q9H0N1</accession>
<protein>
    <recommendedName>
        <fullName evidence="3">DUF1993 domain-containing protein</fullName>
    </recommendedName>
</protein>
<dbReference type="PANTHER" id="PTHR36922">
    <property type="entry name" value="BLL2446 PROTEIN"/>
    <property type="match status" value="1"/>
</dbReference>
<dbReference type="InterPro" id="IPR018531">
    <property type="entry name" value="DUF1993"/>
</dbReference>
<dbReference type="InterPro" id="IPR034660">
    <property type="entry name" value="DinB/YfiT-like"/>
</dbReference>